<dbReference type="Proteomes" id="UP000887565">
    <property type="component" value="Unplaced"/>
</dbReference>
<reference evidence="2" key="1">
    <citation type="submission" date="2022-11" db="UniProtKB">
        <authorList>
            <consortium name="WormBaseParasite"/>
        </authorList>
    </citation>
    <scope>IDENTIFICATION</scope>
</reference>
<name>A0A915I3S3_ROMCU</name>
<proteinExistence type="predicted"/>
<organism evidence="1 2">
    <name type="scientific">Romanomermis culicivorax</name>
    <name type="common">Nematode worm</name>
    <dbReference type="NCBI Taxonomy" id="13658"/>
    <lineage>
        <taxon>Eukaryota</taxon>
        <taxon>Metazoa</taxon>
        <taxon>Ecdysozoa</taxon>
        <taxon>Nematoda</taxon>
        <taxon>Enoplea</taxon>
        <taxon>Dorylaimia</taxon>
        <taxon>Mermithida</taxon>
        <taxon>Mermithoidea</taxon>
        <taxon>Mermithidae</taxon>
        <taxon>Romanomermis</taxon>
    </lineage>
</organism>
<evidence type="ECO:0000313" key="1">
    <source>
        <dbReference type="Proteomes" id="UP000887565"/>
    </source>
</evidence>
<protein>
    <submittedName>
        <fullName evidence="2">Uncharacterized protein</fullName>
    </submittedName>
</protein>
<dbReference type="AlphaFoldDB" id="A0A915I3S3"/>
<dbReference type="WBParaSite" id="nRc.2.0.1.t08079-RA">
    <property type="protein sequence ID" value="nRc.2.0.1.t08079-RA"/>
    <property type="gene ID" value="nRc.2.0.1.g08079"/>
</dbReference>
<sequence>MYLLMYNKERLNVIMVNIKSPKPVEKSPAIDHNARHPFLPILPSIDRTNNNNTFKNDSKDKFVRYHGNRQTFPHRPLWRPRIFFA</sequence>
<accession>A0A915I3S3</accession>
<keyword evidence="1" id="KW-1185">Reference proteome</keyword>
<evidence type="ECO:0000313" key="2">
    <source>
        <dbReference type="WBParaSite" id="nRc.2.0.1.t08079-RA"/>
    </source>
</evidence>